<evidence type="ECO:0000256" key="3">
    <source>
        <dbReference type="ARBA" id="ARBA00004763"/>
    </source>
</evidence>
<keyword evidence="7 9" id="KW-0460">Magnesium</keyword>
<evidence type="ECO:0000256" key="1">
    <source>
        <dbReference type="ARBA" id="ARBA00000012"/>
    </source>
</evidence>
<dbReference type="Proteomes" id="UP000266385">
    <property type="component" value="Unassembled WGS sequence"/>
</dbReference>
<keyword evidence="12" id="KW-1185">Reference proteome</keyword>
<dbReference type="SUPFAM" id="SSF51717">
    <property type="entry name" value="Dihydropteroate synthetase-like"/>
    <property type="match status" value="1"/>
</dbReference>
<dbReference type="InterPro" id="IPR006390">
    <property type="entry name" value="DHP_synth_dom"/>
</dbReference>
<comment type="similarity">
    <text evidence="9">Belongs to the DHPS family.</text>
</comment>
<dbReference type="OrthoDB" id="9811744at2"/>
<dbReference type="PANTHER" id="PTHR20941:SF1">
    <property type="entry name" value="FOLIC ACID SYNTHESIS PROTEIN FOL1"/>
    <property type="match status" value="1"/>
</dbReference>
<evidence type="ECO:0000313" key="12">
    <source>
        <dbReference type="Proteomes" id="UP000266385"/>
    </source>
</evidence>
<dbReference type="Gene3D" id="3.20.20.20">
    <property type="entry name" value="Dihydropteroate synthase-like"/>
    <property type="match status" value="1"/>
</dbReference>
<dbReference type="PANTHER" id="PTHR20941">
    <property type="entry name" value="FOLATE SYNTHESIS PROTEINS"/>
    <property type="match status" value="1"/>
</dbReference>
<name>A0A399RIZ9_9PROT</name>
<reference evidence="11 12" key="1">
    <citation type="submission" date="2018-08" db="EMBL/GenBank/DDBJ databases">
        <title>Henriciella mobilis sp. nov., isolated from seawater.</title>
        <authorList>
            <person name="Cheng H."/>
            <person name="Wu Y.-H."/>
            <person name="Xu X.-W."/>
            <person name="Guo L.-L."/>
        </authorList>
    </citation>
    <scope>NUCLEOTIDE SEQUENCE [LARGE SCALE GENOMIC DNA]</scope>
    <source>
        <strain evidence="11 12">JN25</strain>
    </source>
</reference>
<comment type="catalytic activity">
    <reaction evidence="1">
        <text>(7,8-dihydropterin-6-yl)methyl diphosphate + 4-aminobenzoate = 7,8-dihydropteroate + diphosphate</text>
        <dbReference type="Rhea" id="RHEA:19949"/>
        <dbReference type="ChEBI" id="CHEBI:17836"/>
        <dbReference type="ChEBI" id="CHEBI:17839"/>
        <dbReference type="ChEBI" id="CHEBI:33019"/>
        <dbReference type="ChEBI" id="CHEBI:72950"/>
        <dbReference type="EC" id="2.5.1.15"/>
    </reaction>
</comment>
<keyword evidence="6 9" id="KW-0479">Metal-binding</keyword>
<dbReference type="GO" id="GO:0046656">
    <property type="term" value="P:folic acid biosynthetic process"/>
    <property type="evidence" value="ECO:0007669"/>
    <property type="project" value="UniProtKB-KW"/>
</dbReference>
<dbReference type="NCBIfam" id="TIGR01496">
    <property type="entry name" value="DHPS"/>
    <property type="match status" value="1"/>
</dbReference>
<dbReference type="InterPro" id="IPR000489">
    <property type="entry name" value="Pterin-binding_dom"/>
</dbReference>
<protein>
    <recommendedName>
        <fullName evidence="4 9">Dihydropteroate synthase</fullName>
        <shortName evidence="9">DHPS</shortName>
        <ecNumber evidence="4 9">2.5.1.15</ecNumber>
    </recommendedName>
    <alternativeName>
        <fullName evidence="9">Dihydropteroate pyrophosphorylase</fullName>
    </alternativeName>
</protein>
<comment type="pathway">
    <text evidence="3 9">Cofactor biosynthesis; tetrahydrofolate biosynthesis; 7,8-dihydrofolate from 2-amino-4-hydroxy-6-hydroxymethyl-7,8-dihydropteridine diphosphate and 4-aminobenzoate: step 1/2.</text>
</comment>
<keyword evidence="5 9" id="KW-0808">Transferase</keyword>
<sequence>MTGRCPWAVSATAPSCPVGRRRTSAIRREDRIRLRDELLAEAKRRTLIMGILNVTPDSFSDGGQHDGFEEALAHACLMASEGADIIDVGGESTRPGAEKVSEEEELARTIRVIEAIAGADRAPVSIDTYKAGVARAACEAGAVIVNDVTGASDPGIVHAAAEAGAAYVLTYHRGATDPEVNAARDMLTFFEKAIAQCEADGLPRDHIILDPGVGFAKTYEQNFQVLGAVDGLVRTGLPVLIGVSRKSFIGKLYGADVGDRLTGSLAAGLDSVRRGAHMLRVHDVAQHRQAIQMWEAIENAAH</sequence>
<dbReference type="GO" id="GO:0004156">
    <property type="term" value="F:dihydropteroate synthase activity"/>
    <property type="evidence" value="ECO:0007669"/>
    <property type="project" value="UniProtKB-EC"/>
</dbReference>
<dbReference type="CDD" id="cd00739">
    <property type="entry name" value="DHPS"/>
    <property type="match status" value="1"/>
</dbReference>
<dbReference type="GO" id="GO:0005829">
    <property type="term" value="C:cytosol"/>
    <property type="evidence" value="ECO:0007669"/>
    <property type="project" value="TreeGrafter"/>
</dbReference>
<evidence type="ECO:0000256" key="8">
    <source>
        <dbReference type="ARBA" id="ARBA00022909"/>
    </source>
</evidence>
<dbReference type="AlphaFoldDB" id="A0A399RIZ9"/>
<dbReference type="EMBL" id="QWFX01000006">
    <property type="protein sequence ID" value="RIJ30324.1"/>
    <property type="molecule type" value="Genomic_DNA"/>
</dbReference>
<feature type="domain" description="Pterin-binding" evidence="10">
    <location>
        <begin position="46"/>
        <end position="292"/>
    </location>
</feature>
<evidence type="ECO:0000256" key="2">
    <source>
        <dbReference type="ARBA" id="ARBA00001946"/>
    </source>
</evidence>
<evidence type="ECO:0000256" key="6">
    <source>
        <dbReference type="ARBA" id="ARBA00022723"/>
    </source>
</evidence>
<comment type="caution">
    <text evidence="11">The sequence shown here is derived from an EMBL/GenBank/DDBJ whole genome shotgun (WGS) entry which is preliminary data.</text>
</comment>
<comment type="cofactor">
    <cofactor evidence="2 9">
        <name>Mg(2+)</name>
        <dbReference type="ChEBI" id="CHEBI:18420"/>
    </cofactor>
</comment>
<dbReference type="InterPro" id="IPR011005">
    <property type="entry name" value="Dihydropteroate_synth-like_sf"/>
</dbReference>
<evidence type="ECO:0000256" key="7">
    <source>
        <dbReference type="ARBA" id="ARBA00022842"/>
    </source>
</evidence>
<evidence type="ECO:0000259" key="10">
    <source>
        <dbReference type="PROSITE" id="PS50972"/>
    </source>
</evidence>
<organism evidence="11 12">
    <name type="scientific">Henriciella mobilis</name>
    <dbReference type="NCBI Taxonomy" id="2305467"/>
    <lineage>
        <taxon>Bacteria</taxon>
        <taxon>Pseudomonadati</taxon>
        <taxon>Pseudomonadota</taxon>
        <taxon>Alphaproteobacteria</taxon>
        <taxon>Hyphomonadales</taxon>
        <taxon>Hyphomonadaceae</taxon>
        <taxon>Henriciella</taxon>
    </lineage>
</organism>
<dbReference type="PROSITE" id="PS50972">
    <property type="entry name" value="PTERIN_BINDING"/>
    <property type="match status" value="1"/>
</dbReference>
<dbReference type="Pfam" id="PF00809">
    <property type="entry name" value="Pterin_bind"/>
    <property type="match status" value="1"/>
</dbReference>
<evidence type="ECO:0000256" key="4">
    <source>
        <dbReference type="ARBA" id="ARBA00012458"/>
    </source>
</evidence>
<dbReference type="PROSITE" id="PS00793">
    <property type="entry name" value="DHPS_2"/>
    <property type="match status" value="1"/>
</dbReference>
<evidence type="ECO:0000256" key="9">
    <source>
        <dbReference type="RuleBase" id="RU361205"/>
    </source>
</evidence>
<evidence type="ECO:0000256" key="5">
    <source>
        <dbReference type="ARBA" id="ARBA00022679"/>
    </source>
</evidence>
<dbReference type="UniPathway" id="UPA00077">
    <property type="reaction ID" value="UER00156"/>
</dbReference>
<keyword evidence="8 9" id="KW-0289">Folate biosynthesis</keyword>
<gene>
    <name evidence="11" type="primary">folP</name>
    <name evidence="11" type="ORF">D1223_06700</name>
</gene>
<accession>A0A399RIZ9</accession>
<comment type="function">
    <text evidence="9">Catalyzes the condensation of para-aminobenzoate (pABA) with 6-hydroxymethyl-7,8-dihydropterin diphosphate (DHPt-PP) to form 7,8-dihydropteroate (H2Pte), the immediate precursor of folate derivatives.</text>
</comment>
<dbReference type="GO" id="GO:0046872">
    <property type="term" value="F:metal ion binding"/>
    <property type="evidence" value="ECO:0007669"/>
    <property type="project" value="UniProtKB-KW"/>
</dbReference>
<dbReference type="GO" id="GO:0046654">
    <property type="term" value="P:tetrahydrofolate biosynthetic process"/>
    <property type="evidence" value="ECO:0007669"/>
    <property type="project" value="UniProtKB-UniPathway"/>
</dbReference>
<dbReference type="EC" id="2.5.1.15" evidence="4 9"/>
<evidence type="ECO:0000313" key="11">
    <source>
        <dbReference type="EMBL" id="RIJ30324.1"/>
    </source>
</evidence>
<dbReference type="InterPro" id="IPR045031">
    <property type="entry name" value="DHP_synth-like"/>
</dbReference>
<dbReference type="PROSITE" id="PS00792">
    <property type="entry name" value="DHPS_1"/>
    <property type="match status" value="1"/>
</dbReference>
<proteinExistence type="inferred from homology"/>